<evidence type="ECO:0000313" key="2">
    <source>
        <dbReference type="Proteomes" id="UP000663838"/>
    </source>
</evidence>
<dbReference type="AlphaFoldDB" id="A0A821T538"/>
<protein>
    <submittedName>
        <fullName evidence="1">Uncharacterized protein</fullName>
    </submittedName>
</protein>
<dbReference type="Proteomes" id="UP000663838">
    <property type="component" value="Unassembled WGS sequence"/>
</dbReference>
<reference evidence="1" key="1">
    <citation type="submission" date="2021-02" db="EMBL/GenBank/DDBJ databases">
        <authorList>
            <person name="Nowell W R."/>
        </authorList>
    </citation>
    <scope>NUCLEOTIDE SEQUENCE</scope>
</reference>
<gene>
    <name evidence="1" type="ORF">TOA249_LOCUS28004</name>
</gene>
<sequence length="137" mass="15094">MDSPTSVCAVEPSCSSWLNQTESGLEGFRQMSAVVGSSTTVSEPLLLAAAVTEPLPLAAAVSEPIFEVNLIDLSTQQVRFIYKFKCFTNNENEQENEEIVGNKAFDMIANLTFELETTHKCTVLNIPLIKLFQFSNL</sequence>
<dbReference type="EMBL" id="CAJOBS010003743">
    <property type="protein sequence ID" value="CAF4864844.1"/>
    <property type="molecule type" value="Genomic_DNA"/>
</dbReference>
<evidence type="ECO:0000313" key="1">
    <source>
        <dbReference type="EMBL" id="CAF4864844.1"/>
    </source>
</evidence>
<accession>A0A821T538</accession>
<organism evidence="1 2">
    <name type="scientific">Rotaria socialis</name>
    <dbReference type="NCBI Taxonomy" id="392032"/>
    <lineage>
        <taxon>Eukaryota</taxon>
        <taxon>Metazoa</taxon>
        <taxon>Spiralia</taxon>
        <taxon>Gnathifera</taxon>
        <taxon>Rotifera</taxon>
        <taxon>Eurotatoria</taxon>
        <taxon>Bdelloidea</taxon>
        <taxon>Philodinida</taxon>
        <taxon>Philodinidae</taxon>
        <taxon>Rotaria</taxon>
    </lineage>
</organism>
<proteinExistence type="predicted"/>
<name>A0A821T538_9BILA</name>
<comment type="caution">
    <text evidence="1">The sequence shown here is derived from an EMBL/GenBank/DDBJ whole genome shotgun (WGS) entry which is preliminary data.</text>
</comment>